<proteinExistence type="predicted"/>
<reference evidence="1 2" key="1">
    <citation type="submission" date="2020-02" db="EMBL/GenBank/DDBJ databases">
        <title>Genome assembly of a novel Clostridium senegalense strain.</title>
        <authorList>
            <person name="Gupta T.B."/>
            <person name="Jauregui R."/>
            <person name="Maclean P."/>
            <person name="Nawarathana A."/>
            <person name="Brightwell G."/>
        </authorList>
    </citation>
    <scope>NUCLEOTIDE SEQUENCE [LARGE SCALE GENOMIC DNA]</scope>
    <source>
        <strain evidence="1 2">AGRFS4</strain>
    </source>
</reference>
<dbReference type="InterPro" id="IPR032675">
    <property type="entry name" value="LRR_dom_sf"/>
</dbReference>
<dbReference type="Gene3D" id="3.80.10.10">
    <property type="entry name" value="Ribonuclease Inhibitor"/>
    <property type="match status" value="1"/>
</dbReference>
<dbReference type="EMBL" id="JAAGPU010000008">
    <property type="protein sequence ID" value="NEU04463.1"/>
    <property type="molecule type" value="Genomic_DNA"/>
</dbReference>
<dbReference type="Proteomes" id="UP000481872">
    <property type="component" value="Unassembled WGS sequence"/>
</dbReference>
<dbReference type="RefSeq" id="WP_199869556.1">
    <property type="nucleotide sequence ID" value="NZ_JAAGPU010000008.1"/>
</dbReference>
<dbReference type="InterPro" id="IPR047722">
    <property type="entry name" value="STM4015-like"/>
</dbReference>
<keyword evidence="2" id="KW-1185">Reference proteome</keyword>
<evidence type="ECO:0000313" key="1">
    <source>
        <dbReference type="EMBL" id="NEU04463.1"/>
    </source>
</evidence>
<dbReference type="NCBIfam" id="NF038076">
    <property type="entry name" value="fam_STM4015"/>
    <property type="match status" value="1"/>
</dbReference>
<dbReference type="AlphaFoldDB" id="A0A6M0H2X9"/>
<organism evidence="1 2">
    <name type="scientific">Clostridium senegalense</name>
    <dbReference type="NCBI Taxonomy" id="1465809"/>
    <lineage>
        <taxon>Bacteria</taxon>
        <taxon>Bacillati</taxon>
        <taxon>Bacillota</taxon>
        <taxon>Clostridia</taxon>
        <taxon>Eubacteriales</taxon>
        <taxon>Clostridiaceae</taxon>
        <taxon>Clostridium</taxon>
    </lineage>
</organism>
<dbReference type="SUPFAM" id="SSF52047">
    <property type="entry name" value="RNI-like"/>
    <property type="match status" value="1"/>
</dbReference>
<accession>A0A6M0H2X9</accession>
<evidence type="ECO:0000313" key="2">
    <source>
        <dbReference type="Proteomes" id="UP000481872"/>
    </source>
</evidence>
<gene>
    <name evidence="1" type="ORF">G3M99_06240</name>
</gene>
<comment type="caution">
    <text evidence="1">The sequence shown here is derived from an EMBL/GenBank/DDBJ whole genome shotgun (WGS) entry which is preliminary data.</text>
</comment>
<name>A0A6M0H2X9_9CLOT</name>
<sequence length="282" mass="32212">MDSKKYFYDYEDYEYGDKDAKTLAAEILEDSDLNNLKEVIVGCWGESYDNDVQAILDMIVDNKEKFAHIESLFIGDMDYEECEVSWIEQGDYSRIWDALPNLRKLTIKGSQGLSLGNIEHKNLKSLEIICGGIPKLVLNQIGNSNLPGLEKLNIYIGVDNYGFDGELEDIKKVVENESLKSLKYLGIGNSEIQDDIVKVVIESNIIKQLETLNFSNGTLSDIGGNILLENKDKINHLKFLDLHYHFLSDELMNELNKLPIKIDLDEQEEVDEEYGNWPMLTE</sequence>
<protein>
    <submittedName>
        <fullName evidence="1">Cytoplasmic protein</fullName>
    </submittedName>
</protein>